<organism evidence="1 2">
    <name type="scientific">candidate division CSSED10-310 bacterium</name>
    <dbReference type="NCBI Taxonomy" id="2855610"/>
    <lineage>
        <taxon>Bacteria</taxon>
        <taxon>Bacteria division CSSED10-310</taxon>
    </lineage>
</organism>
<evidence type="ECO:0000313" key="1">
    <source>
        <dbReference type="EMBL" id="MFC1852588.1"/>
    </source>
</evidence>
<sequence>MNNQRIALTTDLLCFRLMGIYDETLHFFEAGYYSGTNTDLKHVLAVRLHDCHGTSLGCYEIHGTDDRMNGNK</sequence>
<accession>A0ABV6Z2E7</accession>
<name>A0ABV6Z2E7_UNCC1</name>
<dbReference type="EMBL" id="JBHPBY010000335">
    <property type="protein sequence ID" value="MFC1852588.1"/>
    <property type="molecule type" value="Genomic_DNA"/>
</dbReference>
<reference evidence="1 2" key="1">
    <citation type="submission" date="2024-09" db="EMBL/GenBank/DDBJ databases">
        <title>Laminarin stimulates single cell rates of sulfate reduction while oxygen inhibits transcriptomic activity in coastal marine sediment.</title>
        <authorList>
            <person name="Lindsay M."/>
            <person name="Orcutt B."/>
            <person name="Emerson D."/>
            <person name="Stepanauskas R."/>
            <person name="D'Angelo T."/>
        </authorList>
    </citation>
    <scope>NUCLEOTIDE SEQUENCE [LARGE SCALE GENOMIC DNA]</scope>
    <source>
        <strain evidence="1">SAG AM-311-K15</strain>
    </source>
</reference>
<keyword evidence="2" id="KW-1185">Reference proteome</keyword>
<gene>
    <name evidence="1" type="ORF">ACFL27_20515</name>
</gene>
<proteinExistence type="predicted"/>
<comment type="caution">
    <text evidence="1">The sequence shown here is derived from an EMBL/GenBank/DDBJ whole genome shotgun (WGS) entry which is preliminary data.</text>
</comment>
<evidence type="ECO:0000313" key="2">
    <source>
        <dbReference type="Proteomes" id="UP001594351"/>
    </source>
</evidence>
<protein>
    <submittedName>
        <fullName evidence="1">Uncharacterized protein</fullName>
    </submittedName>
</protein>
<dbReference type="Proteomes" id="UP001594351">
    <property type="component" value="Unassembled WGS sequence"/>
</dbReference>